<evidence type="ECO:0000313" key="1">
    <source>
        <dbReference type="EMBL" id="KAF5702686.1"/>
    </source>
</evidence>
<dbReference type="AlphaFoldDB" id="A0A8H6D369"/>
<name>A0A8H6D369_9HYPO</name>
<dbReference type="Proteomes" id="UP000544331">
    <property type="component" value="Unassembled WGS sequence"/>
</dbReference>
<sequence length="153" mass="17942">MHDRFSYTQLYIAVVRCSAHEGLDLPPDEFFFEICNFWSIVVHDPYHWPMQQGLLVDGDPCRNVTGDQATRECPEQQTQYFEVASFKRDRLEEEVNHIIRSIDPKDADDTLECNREWVRDIFKKLVAGRIVSRKKADNILFELGISSKEIEPH</sequence>
<protein>
    <submittedName>
        <fullName evidence="1">Uncharacterized protein</fullName>
    </submittedName>
</protein>
<dbReference type="EMBL" id="JAAOAN010000607">
    <property type="protein sequence ID" value="KAF5702686.1"/>
    <property type="molecule type" value="Genomic_DNA"/>
</dbReference>
<gene>
    <name evidence="1" type="ORF">FMUND_13361</name>
</gene>
<keyword evidence="2" id="KW-1185">Reference proteome</keyword>
<proteinExistence type="predicted"/>
<dbReference type="OrthoDB" id="5104274at2759"/>
<organism evidence="1 2">
    <name type="scientific">Fusarium mundagurra</name>
    <dbReference type="NCBI Taxonomy" id="1567541"/>
    <lineage>
        <taxon>Eukaryota</taxon>
        <taxon>Fungi</taxon>
        <taxon>Dikarya</taxon>
        <taxon>Ascomycota</taxon>
        <taxon>Pezizomycotina</taxon>
        <taxon>Sordariomycetes</taxon>
        <taxon>Hypocreomycetidae</taxon>
        <taxon>Hypocreales</taxon>
        <taxon>Nectriaceae</taxon>
        <taxon>Fusarium</taxon>
        <taxon>Fusarium fujikuroi species complex</taxon>
    </lineage>
</organism>
<evidence type="ECO:0000313" key="2">
    <source>
        <dbReference type="Proteomes" id="UP000544331"/>
    </source>
</evidence>
<accession>A0A8H6D369</accession>
<reference evidence="1 2" key="1">
    <citation type="submission" date="2020-05" db="EMBL/GenBank/DDBJ databases">
        <title>Identification and distribution of gene clusters putatively required for synthesis of sphingolipid metabolism inhibitors in phylogenetically diverse species of the filamentous fungus Fusarium.</title>
        <authorList>
            <person name="Kim H.-S."/>
            <person name="Busman M."/>
            <person name="Brown D.W."/>
            <person name="Divon H."/>
            <person name="Uhlig S."/>
            <person name="Proctor R.H."/>
        </authorList>
    </citation>
    <scope>NUCLEOTIDE SEQUENCE [LARGE SCALE GENOMIC DNA]</scope>
    <source>
        <strain evidence="1 2">NRRL 66235</strain>
    </source>
</reference>
<comment type="caution">
    <text evidence="1">The sequence shown here is derived from an EMBL/GenBank/DDBJ whole genome shotgun (WGS) entry which is preliminary data.</text>
</comment>